<reference evidence="3 4" key="1">
    <citation type="submission" date="2020-06" db="EMBL/GenBank/DDBJ databases">
        <title>Genome sequence of 2 isolates from Red Sea Mangroves.</title>
        <authorList>
            <person name="Sefrji F."/>
            <person name="Michoud G."/>
            <person name="Merlino G."/>
            <person name="Daffonchio D."/>
        </authorList>
    </citation>
    <scope>NUCLEOTIDE SEQUENCE [LARGE SCALE GENOMIC DNA]</scope>
    <source>
        <strain evidence="3 4">R1DC25</strain>
    </source>
</reference>
<dbReference type="NCBIfam" id="TIGR00055">
    <property type="entry name" value="uppS"/>
    <property type="match status" value="1"/>
</dbReference>
<dbReference type="GO" id="GO:0008834">
    <property type="term" value="F:ditrans,polycis-undecaprenyl-diphosphate synthase [(2E,6E)-farnesyl-diphosphate specific] activity"/>
    <property type="evidence" value="ECO:0007669"/>
    <property type="project" value="TreeGrafter"/>
</dbReference>
<sequence length="257" mass="28690">MSLGANQLASADVEALSAGGGTLPRHVAIIMDGNGRWARRRGLPRTAGHSQGVEAVRKTVAAALDLGIDYLTLYSFSSENWSRPKEEVGYLLNLLRRFADRDVALLHERGVRIRVIGERETLQRDIVALIESAEERTRDNTAMTLVIAFNYGARDEIARAVRELAAAVERGELAPDAITPAHVARHLYTADIPDPDLIVRTSGEQRLSNFLLWQSAYSEFVFVDAHWPEFDKAQFMNAIREFMSRERRFGGISQTTP</sequence>
<dbReference type="Pfam" id="PF01255">
    <property type="entry name" value="Prenyltransf"/>
    <property type="match status" value="1"/>
</dbReference>
<dbReference type="Gene3D" id="3.40.1180.10">
    <property type="entry name" value="Decaprenyl diphosphate synthase-like"/>
    <property type="match status" value="1"/>
</dbReference>
<dbReference type="InterPro" id="IPR018520">
    <property type="entry name" value="UPP_synth-like_CS"/>
</dbReference>
<dbReference type="Proteomes" id="UP000593594">
    <property type="component" value="Chromosome"/>
</dbReference>
<accession>A0A7S8HAI6</accession>
<feature type="binding site" evidence="2">
    <location>
        <position position="45"/>
    </location>
    <ligand>
        <name>substrate</name>
    </ligand>
</feature>
<evidence type="ECO:0000256" key="2">
    <source>
        <dbReference type="HAMAP-Rule" id="MF_01139"/>
    </source>
</evidence>
<dbReference type="PANTHER" id="PTHR10291">
    <property type="entry name" value="DEHYDRODOLICHYL DIPHOSPHATE SYNTHASE FAMILY MEMBER"/>
    <property type="match status" value="1"/>
</dbReference>
<dbReference type="KEGG" id="kmn:HW532_01220"/>
<feature type="binding site" evidence="2">
    <location>
        <position position="83"/>
    </location>
    <ligand>
        <name>substrate</name>
    </ligand>
</feature>
<protein>
    <recommendedName>
        <fullName evidence="2">Isoprenyl transferase</fullName>
        <ecNumber evidence="2">2.5.1.-</ecNumber>
    </recommendedName>
</protein>
<dbReference type="EMBL" id="CP058214">
    <property type="protein sequence ID" value="QPC41474.1"/>
    <property type="molecule type" value="Genomic_DNA"/>
</dbReference>
<comment type="function">
    <text evidence="2">Catalyzes the condensation of isopentenyl diphosphate (IPP) with allylic pyrophosphates generating different type of terpenoids.</text>
</comment>
<feature type="binding site" evidence="2">
    <location>
        <begin position="206"/>
        <end position="208"/>
    </location>
    <ligand>
        <name>substrate</name>
    </ligand>
</feature>
<comment type="cofactor">
    <cofactor evidence="2">
        <name>Mg(2+)</name>
        <dbReference type="ChEBI" id="CHEBI:18420"/>
    </cofactor>
    <text evidence="2">Binds 2 magnesium ions per subunit.</text>
</comment>
<dbReference type="GO" id="GO:0016094">
    <property type="term" value="P:polyprenol biosynthetic process"/>
    <property type="evidence" value="ECO:0007669"/>
    <property type="project" value="TreeGrafter"/>
</dbReference>
<feature type="binding site" evidence="2">
    <location>
        <position position="81"/>
    </location>
    <ligand>
        <name>substrate</name>
    </ligand>
</feature>
<feature type="binding site" evidence="2">
    <location>
        <position position="32"/>
    </location>
    <ligand>
        <name>Mg(2+)</name>
        <dbReference type="ChEBI" id="CHEBI:18420"/>
    </ligand>
</feature>
<name>A0A7S8HAI6_9HYPH</name>
<keyword evidence="4" id="KW-1185">Reference proteome</keyword>
<dbReference type="HAMAP" id="MF_01139">
    <property type="entry name" value="ISPT"/>
    <property type="match status" value="1"/>
</dbReference>
<feature type="binding site" evidence="2">
    <location>
        <position position="37"/>
    </location>
    <ligand>
        <name>substrate</name>
    </ligand>
</feature>
<dbReference type="AlphaFoldDB" id="A0A7S8HAI6"/>
<feature type="binding site" evidence="2">
    <location>
        <position position="200"/>
    </location>
    <ligand>
        <name>substrate</name>
    </ligand>
</feature>
<dbReference type="PANTHER" id="PTHR10291:SF0">
    <property type="entry name" value="DEHYDRODOLICHYL DIPHOSPHATE SYNTHASE 2"/>
    <property type="match status" value="1"/>
</dbReference>
<comment type="subunit">
    <text evidence="2">Homodimer.</text>
</comment>
<feature type="binding site" evidence="2">
    <location>
        <begin position="77"/>
        <end position="79"/>
    </location>
    <ligand>
        <name>substrate</name>
    </ligand>
</feature>
<feature type="active site" description="Proton acceptor" evidence="2">
    <location>
        <position position="80"/>
    </location>
</feature>
<keyword evidence="2" id="KW-0479">Metal-binding</keyword>
<evidence type="ECO:0000313" key="4">
    <source>
        <dbReference type="Proteomes" id="UP000593594"/>
    </source>
</evidence>
<dbReference type="InterPro" id="IPR036424">
    <property type="entry name" value="UPP_synth-like_sf"/>
</dbReference>
<keyword evidence="2" id="KW-0460">Magnesium</keyword>
<keyword evidence="1 2" id="KW-0808">Transferase</keyword>
<dbReference type="EC" id="2.5.1.-" evidence="2"/>
<proteinExistence type="inferred from homology"/>
<dbReference type="PROSITE" id="PS01066">
    <property type="entry name" value="UPP_SYNTHASE"/>
    <property type="match status" value="1"/>
</dbReference>
<feature type="binding site" evidence="2">
    <location>
        <begin position="33"/>
        <end position="36"/>
    </location>
    <ligand>
        <name>substrate</name>
    </ligand>
</feature>
<feature type="binding site" evidence="2">
    <location>
        <position position="219"/>
    </location>
    <ligand>
        <name>Mg(2+)</name>
        <dbReference type="ChEBI" id="CHEBI:18420"/>
    </ligand>
</feature>
<dbReference type="GO" id="GO:0005829">
    <property type="term" value="C:cytosol"/>
    <property type="evidence" value="ECO:0007669"/>
    <property type="project" value="TreeGrafter"/>
</dbReference>
<dbReference type="FunFam" id="3.40.1180.10:FF:000001">
    <property type="entry name" value="(2E,6E)-farnesyl-diphosphate-specific ditrans,polycis-undecaprenyl-diphosphate synthase"/>
    <property type="match status" value="1"/>
</dbReference>
<feature type="active site" evidence="2">
    <location>
        <position position="32"/>
    </location>
</feature>
<feature type="binding site" evidence="2">
    <location>
        <position position="49"/>
    </location>
    <ligand>
        <name>substrate</name>
    </ligand>
</feature>
<organism evidence="3 4">
    <name type="scientific">Kaustia mangrovi</name>
    <dbReference type="NCBI Taxonomy" id="2593653"/>
    <lineage>
        <taxon>Bacteria</taxon>
        <taxon>Pseudomonadati</taxon>
        <taxon>Pseudomonadota</taxon>
        <taxon>Alphaproteobacteria</taxon>
        <taxon>Hyphomicrobiales</taxon>
        <taxon>Parvibaculaceae</taxon>
        <taxon>Kaustia</taxon>
    </lineage>
</organism>
<dbReference type="CDD" id="cd00475">
    <property type="entry name" value="Cis_IPPS"/>
    <property type="match status" value="1"/>
</dbReference>
<dbReference type="SUPFAM" id="SSF64005">
    <property type="entry name" value="Undecaprenyl diphosphate synthase"/>
    <property type="match status" value="1"/>
</dbReference>
<dbReference type="GO" id="GO:0000287">
    <property type="term" value="F:magnesium ion binding"/>
    <property type="evidence" value="ECO:0007669"/>
    <property type="project" value="UniProtKB-UniRule"/>
</dbReference>
<evidence type="ECO:0000256" key="1">
    <source>
        <dbReference type="ARBA" id="ARBA00022679"/>
    </source>
</evidence>
<evidence type="ECO:0000313" key="3">
    <source>
        <dbReference type="EMBL" id="QPC41474.1"/>
    </source>
</evidence>
<comment type="similarity">
    <text evidence="2">Belongs to the UPP synthase family.</text>
</comment>
<dbReference type="NCBIfam" id="NF011405">
    <property type="entry name" value="PRK14830.1"/>
    <property type="match status" value="1"/>
</dbReference>
<dbReference type="NCBIfam" id="NF011408">
    <property type="entry name" value="PRK14834.1"/>
    <property type="match status" value="1"/>
</dbReference>
<dbReference type="InterPro" id="IPR001441">
    <property type="entry name" value="UPP_synth-like"/>
</dbReference>
<gene>
    <name evidence="3" type="ORF">HW532_01220</name>
</gene>